<dbReference type="Pfam" id="PF09933">
    <property type="entry name" value="DUF2165"/>
    <property type="match status" value="1"/>
</dbReference>
<gene>
    <name evidence="2" type="ORF">DX908_06860</name>
</gene>
<dbReference type="RefSeq" id="WP_116391665.1">
    <property type="nucleotide sequence ID" value="NZ_QUQO01000001.1"/>
</dbReference>
<keyword evidence="3" id="KW-1185">Reference proteome</keyword>
<accession>A0A371RHU8</accession>
<dbReference type="OrthoDB" id="7618855at2"/>
<comment type="caution">
    <text evidence="2">The sequence shown here is derived from an EMBL/GenBank/DDBJ whole genome shotgun (WGS) entry which is preliminary data.</text>
</comment>
<name>A0A371RHU8_9PROT</name>
<keyword evidence="1" id="KW-1133">Transmembrane helix</keyword>
<dbReference type="Proteomes" id="UP000264589">
    <property type="component" value="Unassembled WGS sequence"/>
</dbReference>
<dbReference type="AlphaFoldDB" id="A0A371RHU8"/>
<dbReference type="EMBL" id="QUQO01000001">
    <property type="protein sequence ID" value="RFB05034.1"/>
    <property type="molecule type" value="Genomic_DNA"/>
</dbReference>
<feature type="transmembrane region" description="Helical" evidence="1">
    <location>
        <begin position="60"/>
        <end position="83"/>
    </location>
</feature>
<reference evidence="2 3" key="1">
    <citation type="submission" date="2018-08" db="EMBL/GenBank/DDBJ databases">
        <title>Parvularcula sp. SM1705, isolated from surface water of the South Sea China.</title>
        <authorList>
            <person name="Sun L."/>
        </authorList>
    </citation>
    <scope>NUCLEOTIDE SEQUENCE [LARGE SCALE GENOMIC DNA]</scope>
    <source>
        <strain evidence="2 3">SM1705</strain>
    </source>
</reference>
<feature type="transmembrane region" description="Helical" evidence="1">
    <location>
        <begin position="142"/>
        <end position="158"/>
    </location>
</feature>
<dbReference type="InParanoid" id="A0A371RHU8"/>
<evidence type="ECO:0000313" key="3">
    <source>
        <dbReference type="Proteomes" id="UP000264589"/>
    </source>
</evidence>
<feature type="transmembrane region" description="Helical" evidence="1">
    <location>
        <begin position="103"/>
        <end position="122"/>
    </location>
</feature>
<evidence type="ECO:0000313" key="2">
    <source>
        <dbReference type="EMBL" id="RFB05034.1"/>
    </source>
</evidence>
<sequence length="161" mass="17414">MLRHIKILLAATVAAFLLLGAFFNVIDWGGTTGAVAMTTSMTTFEGREDAFQATTSPVLMWLGSLFILSLKITSGGLCALGVLKMWKARKADAPSFTAAKAMALSGCGLAIFMLFAGWIVIAETWYEMWRSDIMRGPVLETAFRYAGFIGLIALFVATPDE</sequence>
<dbReference type="InterPro" id="IPR018681">
    <property type="entry name" value="DUF2165_transmembrane"/>
</dbReference>
<keyword evidence="1" id="KW-0472">Membrane</keyword>
<proteinExistence type="predicted"/>
<organism evidence="2 3">
    <name type="scientific">Parvularcula marina</name>
    <dbReference type="NCBI Taxonomy" id="2292771"/>
    <lineage>
        <taxon>Bacteria</taxon>
        <taxon>Pseudomonadati</taxon>
        <taxon>Pseudomonadota</taxon>
        <taxon>Alphaproteobacteria</taxon>
        <taxon>Parvularculales</taxon>
        <taxon>Parvularculaceae</taxon>
        <taxon>Parvularcula</taxon>
    </lineage>
</organism>
<keyword evidence="1" id="KW-0812">Transmembrane</keyword>
<protein>
    <submittedName>
        <fullName evidence="2">DUF2165 family protein</fullName>
    </submittedName>
</protein>
<evidence type="ECO:0000256" key="1">
    <source>
        <dbReference type="SAM" id="Phobius"/>
    </source>
</evidence>